<evidence type="ECO:0000313" key="1">
    <source>
        <dbReference type="EMBL" id="HIH70079.1"/>
    </source>
</evidence>
<reference evidence="1" key="1">
    <citation type="journal article" date="2020" name="bioRxiv">
        <title>A rank-normalized archaeal taxonomy based on genome phylogeny resolves widespread incomplete and uneven classifications.</title>
        <authorList>
            <person name="Rinke C."/>
            <person name="Chuvochina M."/>
            <person name="Mussig A.J."/>
            <person name="Chaumeil P.-A."/>
            <person name="Waite D.W."/>
            <person name="Whitman W.B."/>
            <person name="Parks D.H."/>
            <person name="Hugenholtz P."/>
        </authorList>
    </citation>
    <scope>NUCLEOTIDE SEQUENCE</scope>
    <source>
        <strain evidence="1">UBA12518</strain>
    </source>
</reference>
<evidence type="ECO:0000313" key="2">
    <source>
        <dbReference type="Proteomes" id="UP000600363"/>
    </source>
</evidence>
<dbReference type="InterPro" id="IPR003748">
    <property type="entry name" value="DUF169"/>
</dbReference>
<organism evidence="1 2">
    <name type="scientific">Methermicoccus shengliensis</name>
    <dbReference type="NCBI Taxonomy" id="660064"/>
    <lineage>
        <taxon>Archaea</taxon>
        <taxon>Methanobacteriati</taxon>
        <taxon>Methanobacteriota</taxon>
        <taxon>Stenosarchaea group</taxon>
        <taxon>Methanomicrobia</taxon>
        <taxon>Methanosarcinales</taxon>
        <taxon>Methermicoccaceae</taxon>
        <taxon>Methermicoccus</taxon>
    </lineage>
</organism>
<protein>
    <submittedName>
        <fullName evidence="1">DUF169 domain-containing protein</fullName>
    </submittedName>
</protein>
<dbReference type="AlphaFoldDB" id="A0A832RYC5"/>
<proteinExistence type="predicted"/>
<dbReference type="EMBL" id="DUIH01000021">
    <property type="protein sequence ID" value="HIH70079.1"/>
    <property type="molecule type" value="Genomic_DNA"/>
</dbReference>
<sequence length="347" mass="38910">MGIQGHSREERARDRELNVQRFRRFFELPHHIVGVRLLTKPLEGCGKRMRYCEGVRRSALYGEKLVLTERELTCGGAEVALGFSKPLFGEARLSGTKGVLLSPLQKMDEADVVLIVATPSRIMRIAELYSKIEGPIEASFSGDAAVCGEATATPFIEGTPNLSMLCSGARFFAGYRENEVVLGMPLEVFERLSATIVEDSITRALCGCLMDDIPKPLVDKLVSMGFEKATDHFMGYFGNSIVRLHVLKDDDMSEFSLHLPVRFGSEEEAKRAIESATGMEINLRRRENWVDIALVVSMHEPLHRACRKEYFEEEIKRAIEGMLEAERKLRKAVLKRSSSQDQPPNTA</sequence>
<comment type="caution">
    <text evidence="1">The sequence shown here is derived from an EMBL/GenBank/DDBJ whole genome shotgun (WGS) entry which is preliminary data.</text>
</comment>
<name>A0A832RYC5_9EURY</name>
<dbReference type="Proteomes" id="UP000600363">
    <property type="component" value="Unassembled WGS sequence"/>
</dbReference>
<dbReference type="Pfam" id="PF02596">
    <property type="entry name" value="DUF169"/>
    <property type="match status" value="2"/>
</dbReference>
<accession>A0A832RYC5</accession>
<dbReference type="RefSeq" id="WP_052353265.1">
    <property type="nucleotide sequence ID" value="NZ_DUIH01000021.1"/>
</dbReference>
<gene>
    <name evidence="1" type="ORF">HA299_05670</name>
</gene>
<dbReference type="PANTHER" id="PTHR37954:SF3">
    <property type="entry name" value="DUF169 DOMAIN-CONTAINING PROTEIN"/>
    <property type="match status" value="1"/>
</dbReference>
<dbReference type="PANTHER" id="PTHR37954">
    <property type="entry name" value="BLL4979 PROTEIN"/>
    <property type="match status" value="1"/>
</dbReference>